<reference evidence="3 4" key="1">
    <citation type="journal article" date="2009" name="J. Bacteriol.">
        <title>Complete and draft genome sequences of six members of the Aquificales.</title>
        <authorList>
            <person name="Reysenbach A.L."/>
            <person name="Hamamura N."/>
            <person name="Podar M."/>
            <person name="Griffiths E."/>
            <person name="Ferreira S."/>
            <person name="Hochstein R."/>
            <person name="Heidelberg J."/>
            <person name="Johnson J."/>
            <person name="Mead D."/>
            <person name="Pohorille A."/>
            <person name="Sarmiento M."/>
            <person name="Schweighofer K."/>
            <person name="Seshadri R."/>
            <person name="Voytek M.A."/>
        </authorList>
    </citation>
    <scope>NUCLEOTIDE SEQUENCE [LARGE SCALE GENOMIC DNA]</scope>
    <source>
        <strain evidence="4">Az-Fu1 / DSM 15241 / OCM 825</strain>
    </source>
</reference>
<dbReference type="GO" id="GO:0003677">
    <property type="term" value="F:DNA binding"/>
    <property type="evidence" value="ECO:0007669"/>
    <property type="project" value="UniProtKB-KW"/>
</dbReference>
<sequence length="560" mass="65876">MITLHCKLTFENEKDKQTLIDLMRKFSSCFKYSYNRLLEGHSRKDLKKDLQKMFNINSRYIDDAIFKAKWLINSCIEREQNPKKVIFGGKRLFQLLKNKHINGKYREKLKQKWQDRRKHCLYSRGDKSKKGNLNTRIEFEKDKIILRINTGERNWIKANIKRTVYRQNDKWTNFIADLIQANQTKQYFPYSVEIRKINNDFYAFISYEEIKTEEPIITKDNGVIGIDINANPFHIAMAFVKKDGNLENIEKLYLHNLLNKTKNQREYISWQIAHQITDIAKERNKAIAIENLKDIPKGSKGDGSKKLRKIKQQWIYKGLLDKIKILTKRKRIQVIQVNPAYTSIVGSLKYAPQYSLDKDIAGAFVIGRKALGFKEKLPKNYEKLITDREYLNFAIERLQEEKQKTQEKLKTENNQYKRKPIIKNINDLSKQIRIIQSLYSEPQTQDTVNLRKEQMRGLYWTSYKLWQVVKVALTIPILGKSLSRDLSPLKPILVEGDWDRVVNKSCFKTKEAIEDLKHDLGIVPTSWGRGYDASEIPPAGDSLHLNKAEYKYPSPECMNL</sequence>
<keyword evidence="1" id="KW-0238">DNA-binding</keyword>
<dbReference type="OrthoDB" id="9600at2"/>
<dbReference type="InterPro" id="IPR010095">
    <property type="entry name" value="Cas12f1-like_TNB"/>
</dbReference>
<dbReference type="InterPro" id="IPR010094">
    <property type="entry name" value="Transposase_put_N"/>
</dbReference>
<accession>C1DUH3</accession>
<dbReference type="AlphaFoldDB" id="C1DUH3"/>
<organism evidence="3 4">
    <name type="scientific">Sulfurihydrogenibium azorense (strain DSM 15241 / OCM 825 / Az-Fu1)</name>
    <dbReference type="NCBI Taxonomy" id="204536"/>
    <lineage>
        <taxon>Bacteria</taxon>
        <taxon>Pseudomonadati</taxon>
        <taxon>Aquificota</taxon>
        <taxon>Aquificia</taxon>
        <taxon>Aquificales</taxon>
        <taxon>Hydrogenothermaceae</taxon>
        <taxon>Sulfurihydrogenibium</taxon>
    </lineage>
</organism>
<dbReference type="eggNOG" id="COG0675">
    <property type="taxonomic scope" value="Bacteria"/>
</dbReference>
<dbReference type="Proteomes" id="UP000001369">
    <property type="component" value="Chromosome"/>
</dbReference>
<dbReference type="EMBL" id="CP001229">
    <property type="protein sequence ID" value="ACN98586.1"/>
    <property type="molecule type" value="Genomic_DNA"/>
</dbReference>
<feature type="coiled-coil region" evidence="2">
    <location>
        <begin position="388"/>
        <end position="419"/>
    </location>
</feature>
<evidence type="ECO:0000256" key="2">
    <source>
        <dbReference type="SAM" id="Coils"/>
    </source>
</evidence>
<gene>
    <name evidence="3" type="ordered locus">SULAZ_0778</name>
</gene>
<name>C1DUH3_SULAA</name>
<dbReference type="NCBIfam" id="TIGR01766">
    <property type="entry name" value="IS200/IS605 family accessory protein TnpB-like domain"/>
    <property type="match status" value="1"/>
</dbReference>
<evidence type="ECO:0000313" key="3">
    <source>
        <dbReference type="EMBL" id="ACN98586.1"/>
    </source>
</evidence>
<keyword evidence="4" id="KW-1185">Reference proteome</keyword>
<dbReference type="KEGG" id="saf:SULAZ_0778"/>
<evidence type="ECO:0000313" key="4">
    <source>
        <dbReference type="Proteomes" id="UP000001369"/>
    </source>
</evidence>
<dbReference type="HOGENOM" id="CLU_038546_0_0_0"/>
<dbReference type="RefSeq" id="WP_012673909.1">
    <property type="nucleotide sequence ID" value="NC_012438.1"/>
</dbReference>
<dbReference type="NCBIfam" id="TIGR01765">
    <property type="entry name" value="tspaseT_teng_N"/>
    <property type="match status" value="1"/>
</dbReference>
<keyword evidence="2" id="KW-0175">Coiled coil</keyword>
<proteinExistence type="predicted"/>
<dbReference type="STRING" id="204536.SULAZ_0778"/>
<protein>
    <submittedName>
        <fullName evidence="3">Transposase, OrfB family</fullName>
    </submittedName>
</protein>
<evidence type="ECO:0000256" key="1">
    <source>
        <dbReference type="ARBA" id="ARBA00023125"/>
    </source>
</evidence>